<dbReference type="EMBL" id="LR877159">
    <property type="protein sequence ID" value="CAD2219857.1"/>
    <property type="molecule type" value="Genomic_DNA"/>
</dbReference>
<accession>A0A7G2CLC6</accession>
<keyword evidence="2" id="KW-1185">Reference proteome</keyword>
<protein>
    <submittedName>
        <fullName evidence="1">Uncharacterized protein</fullName>
    </submittedName>
</protein>
<dbReference type="Proteomes" id="UP000515908">
    <property type="component" value="Chromosome 15"/>
</dbReference>
<gene>
    <name evidence="1" type="ORF">ADEAN_000737000</name>
</gene>
<evidence type="ECO:0000313" key="1">
    <source>
        <dbReference type="EMBL" id="CAD2219857.1"/>
    </source>
</evidence>
<dbReference type="AlphaFoldDB" id="A0A7G2CLC6"/>
<reference evidence="1 2" key="1">
    <citation type="submission" date="2020-08" db="EMBL/GenBank/DDBJ databases">
        <authorList>
            <person name="Newling K."/>
            <person name="Davey J."/>
            <person name="Forrester S."/>
        </authorList>
    </citation>
    <scope>NUCLEOTIDE SEQUENCE [LARGE SCALE GENOMIC DNA]</scope>
    <source>
        <strain evidence="2">Crithidia deanei Carvalho (ATCC PRA-265)</strain>
    </source>
</reference>
<name>A0A7G2CLC6_9TRYP</name>
<evidence type="ECO:0000313" key="2">
    <source>
        <dbReference type="Proteomes" id="UP000515908"/>
    </source>
</evidence>
<organism evidence="1 2">
    <name type="scientific">Angomonas deanei</name>
    <dbReference type="NCBI Taxonomy" id="59799"/>
    <lineage>
        <taxon>Eukaryota</taxon>
        <taxon>Discoba</taxon>
        <taxon>Euglenozoa</taxon>
        <taxon>Kinetoplastea</taxon>
        <taxon>Metakinetoplastina</taxon>
        <taxon>Trypanosomatida</taxon>
        <taxon>Trypanosomatidae</taxon>
        <taxon>Strigomonadinae</taxon>
        <taxon>Angomonas</taxon>
    </lineage>
</organism>
<sequence>MDTDPQVLKAKRFPERKSLLDVVLKQYNVSTKNAANPFAMRVVLCGQHSADSLSSLEDVSHEACVKADLTNPLASDQNSEESLSSVIIDYGERFIQLVEGFERHVMYYLWEVHYQQKTLKIEKCHIIFLDDDVEINGTPNWIYINKVPPSVVCSSASGERNEEEIADGVVQDLKMLMDLAAAGKNESGARKSAFADGAKMNFTKLFPKEENIFHYLSFKLFLTLQEYEKNFKEFPNYTRDVEICHPPEDPLKI</sequence>
<dbReference type="VEuPathDB" id="TriTrypDB:ADEAN_000737000"/>
<proteinExistence type="predicted"/>
<dbReference type="OrthoDB" id="271119at2759"/>